<organism evidence="2">
    <name type="scientific">uncultured proteobacterium QS1</name>
    <dbReference type="NCBI Taxonomy" id="288647"/>
    <lineage>
        <taxon>Bacteria</taxon>
        <taxon>Pseudomonadati</taxon>
        <taxon>Pseudomonadota</taxon>
        <taxon>environmental samples</taxon>
    </lineage>
</organism>
<dbReference type="SUPFAM" id="SSF54637">
    <property type="entry name" value="Thioesterase/thiol ester dehydrase-isomerase"/>
    <property type="match status" value="1"/>
</dbReference>
<proteinExistence type="predicted"/>
<sequence length="260" mass="29263">MQLKFSALDIESWASLSGDRNPIHFSREAALRMDVDDVVVHGMLVLLPIKHRMGRISVALPHTWTQFKALLKTPVLRDTTVALSTSDRHGCAHFKLLPEIGGSEHMIGSMRTVPASTWSPTASRFELQADKVELWLEQFHQGLGRGLDDWIALDALIFSDFICNYIDVVFDYLTPELLLVQRLSKLEDLSTHLVVQTSHQTTFCSSLRSFGELGTNIRYEIDNVNMIESPDKAIGTLDLGVYIRNCHVMTITIGLMVKKI</sequence>
<dbReference type="InterPro" id="IPR002539">
    <property type="entry name" value="MaoC-like_dom"/>
</dbReference>
<reference evidence="2" key="1">
    <citation type="journal article" date="2005" name="Appl. Environ. Microbiol.">
        <title>Intracellular screen to identify metagenomic clones that induce or inhibit a quorum-sensing biosensor.</title>
        <authorList>
            <person name="Williamson L.L."/>
            <person name="Borlee B.R."/>
            <person name="Schloss P.D."/>
            <person name="Guan C."/>
            <person name="Allen H.K."/>
            <person name="Handelsman J."/>
        </authorList>
    </citation>
    <scope>NUCLEOTIDE SEQUENCE</scope>
</reference>
<dbReference type="Gene3D" id="3.10.129.10">
    <property type="entry name" value="Hotdog Thioesterase"/>
    <property type="match status" value="1"/>
</dbReference>
<dbReference type="Pfam" id="PF01575">
    <property type="entry name" value="MaoC_dehydratas"/>
    <property type="match status" value="1"/>
</dbReference>
<accession>Q6B350</accession>
<protein>
    <recommendedName>
        <fullName evidence="1">MaoC-like domain-containing protein</fullName>
    </recommendedName>
</protein>
<reference evidence="2" key="2">
    <citation type="submission" date="2006-01" db="EMBL/GenBank/DDBJ databases">
        <authorList>
            <person name="Williamson L.L."/>
            <person name="Borlee B.R."/>
            <person name="Schloss P.D."/>
            <person name="Guan C."/>
            <person name="Handelsman J."/>
        </authorList>
    </citation>
    <scope>NUCLEOTIDE SEQUENCE</scope>
</reference>
<evidence type="ECO:0000313" key="2">
    <source>
        <dbReference type="EMBL" id="AAT90820.1"/>
    </source>
</evidence>
<feature type="domain" description="MaoC-like" evidence="1">
    <location>
        <begin position="8"/>
        <end position="46"/>
    </location>
</feature>
<name>Q6B350_9PROT</name>
<dbReference type="InterPro" id="IPR029069">
    <property type="entry name" value="HotDog_dom_sf"/>
</dbReference>
<dbReference type="EMBL" id="AY688432">
    <property type="protein sequence ID" value="AAT90820.1"/>
    <property type="molecule type" value="Genomic_DNA"/>
</dbReference>
<evidence type="ECO:0000259" key="1">
    <source>
        <dbReference type="Pfam" id="PF01575"/>
    </source>
</evidence>
<dbReference type="AlphaFoldDB" id="Q6B350"/>
<gene>
    <name evidence="2" type="ORF">qs159</name>
</gene>